<evidence type="ECO:0000313" key="2">
    <source>
        <dbReference type="EMBL" id="KJA27635.1"/>
    </source>
</evidence>
<gene>
    <name evidence="2" type="ORF">HYPSUDRAFT_866681</name>
</gene>
<evidence type="ECO:0000256" key="1">
    <source>
        <dbReference type="SAM" id="Phobius"/>
    </source>
</evidence>
<protein>
    <recommendedName>
        <fullName evidence="4">G-protein coupled receptors family 1 profile domain-containing protein</fullName>
    </recommendedName>
</protein>
<dbReference type="EMBL" id="KN817523">
    <property type="protein sequence ID" value="KJA27635.1"/>
    <property type="molecule type" value="Genomic_DNA"/>
</dbReference>
<evidence type="ECO:0008006" key="4">
    <source>
        <dbReference type="Google" id="ProtNLM"/>
    </source>
</evidence>
<dbReference type="STRING" id="945553.A0A0D2Q7B0"/>
<dbReference type="PANTHER" id="PTHR40465">
    <property type="entry name" value="CHROMOSOME 1, WHOLE GENOME SHOTGUN SEQUENCE"/>
    <property type="match status" value="1"/>
</dbReference>
<keyword evidence="1" id="KW-0472">Membrane</keyword>
<dbReference type="PANTHER" id="PTHR40465:SF1">
    <property type="entry name" value="DUF6534 DOMAIN-CONTAINING PROTEIN"/>
    <property type="match status" value="1"/>
</dbReference>
<dbReference type="OrthoDB" id="3053835at2759"/>
<feature type="transmembrane region" description="Helical" evidence="1">
    <location>
        <begin position="58"/>
        <end position="79"/>
    </location>
</feature>
<sequence length="197" mass="21647">MSTTLTSTPIIFPQHVYTVSATFVLLGTMANLILFGTLLVQVYLYYVAFPKDTRILKCSVFALLLLETAQTASLIHDQFYAFSVVFVDPNVFSVSRAGWFYAPLVTGLTASITQGIYCYRIGVLTKSKYAVALISTLSLSQLVAAIFLTIQVKSAVLFTKFLSHNINVDSVGVSKVPPCRISSKMNCMGLILDMGWM</sequence>
<evidence type="ECO:0000313" key="3">
    <source>
        <dbReference type="Proteomes" id="UP000054270"/>
    </source>
</evidence>
<dbReference type="Proteomes" id="UP000054270">
    <property type="component" value="Unassembled WGS sequence"/>
</dbReference>
<dbReference type="AlphaFoldDB" id="A0A0D2Q7B0"/>
<reference evidence="3" key="1">
    <citation type="submission" date="2014-04" db="EMBL/GenBank/DDBJ databases">
        <title>Evolutionary Origins and Diversification of the Mycorrhizal Mutualists.</title>
        <authorList>
            <consortium name="DOE Joint Genome Institute"/>
            <consortium name="Mycorrhizal Genomics Consortium"/>
            <person name="Kohler A."/>
            <person name="Kuo A."/>
            <person name="Nagy L.G."/>
            <person name="Floudas D."/>
            <person name="Copeland A."/>
            <person name="Barry K.W."/>
            <person name="Cichocki N."/>
            <person name="Veneault-Fourrey C."/>
            <person name="LaButti K."/>
            <person name="Lindquist E.A."/>
            <person name="Lipzen A."/>
            <person name="Lundell T."/>
            <person name="Morin E."/>
            <person name="Murat C."/>
            <person name="Riley R."/>
            <person name="Ohm R."/>
            <person name="Sun H."/>
            <person name="Tunlid A."/>
            <person name="Henrissat B."/>
            <person name="Grigoriev I.V."/>
            <person name="Hibbett D.S."/>
            <person name="Martin F."/>
        </authorList>
    </citation>
    <scope>NUCLEOTIDE SEQUENCE [LARGE SCALE GENOMIC DNA]</scope>
    <source>
        <strain evidence="3">FD-334 SS-4</strain>
    </source>
</reference>
<feature type="transmembrane region" description="Helical" evidence="1">
    <location>
        <begin position="99"/>
        <end position="117"/>
    </location>
</feature>
<keyword evidence="3" id="KW-1185">Reference proteome</keyword>
<feature type="transmembrane region" description="Helical" evidence="1">
    <location>
        <begin position="129"/>
        <end position="150"/>
    </location>
</feature>
<feature type="transmembrane region" description="Helical" evidence="1">
    <location>
        <begin position="20"/>
        <end position="46"/>
    </location>
</feature>
<organism evidence="2 3">
    <name type="scientific">Hypholoma sublateritium (strain FD-334 SS-4)</name>
    <dbReference type="NCBI Taxonomy" id="945553"/>
    <lineage>
        <taxon>Eukaryota</taxon>
        <taxon>Fungi</taxon>
        <taxon>Dikarya</taxon>
        <taxon>Basidiomycota</taxon>
        <taxon>Agaricomycotina</taxon>
        <taxon>Agaricomycetes</taxon>
        <taxon>Agaricomycetidae</taxon>
        <taxon>Agaricales</taxon>
        <taxon>Agaricineae</taxon>
        <taxon>Strophariaceae</taxon>
        <taxon>Hypholoma</taxon>
    </lineage>
</organism>
<proteinExistence type="predicted"/>
<keyword evidence="1" id="KW-0812">Transmembrane</keyword>
<accession>A0A0D2Q7B0</accession>
<name>A0A0D2Q7B0_HYPSF</name>
<keyword evidence="1" id="KW-1133">Transmembrane helix</keyword>